<keyword evidence="3" id="KW-1185">Reference proteome</keyword>
<evidence type="ECO:0000313" key="3">
    <source>
        <dbReference type="Proteomes" id="UP001530315"/>
    </source>
</evidence>
<dbReference type="Proteomes" id="UP001530315">
    <property type="component" value="Unassembled WGS sequence"/>
</dbReference>
<evidence type="ECO:0000313" key="2">
    <source>
        <dbReference type="EMBL" id="KAL3797918.1"/>
    </source>
</evidence>
<reference evidence="2 3" key="1">
    <citation type="submission" date="2024-10" db="EMBL/GenBank/DDBJ databases">
        <title>Updated reference genomes for cyclostephanoid diatoms.</title>
        <authorList>
            <person name="Roberts W.R."/>
            <person name="Alverson A.J."/>
        </authorList>
    </citation>
    <scope>NUCLEOTIDE SEQUENCE [LARGE SCALE GENOMIC DNA]</scope>
    <source>
        <strain evidence="2 3">AJA276-08</strain>
    </source>
</reference>
<feature type="region of interest" description="Disordered" evidence="1">
    <location>
        <begin position="411"/>
        <end position="444"/>
    </location>
</feature>
<dbReference type="AlphaFoldDB" id="A0ABD3QC30"/>
<name>A0ABD3QC30_9STRA</name>
<evidence type="ECO:0000256" key="1">
    <source>
        <dbReference type="SAM" id="MobiDB-lite"/>
    </source>
</evidence>
<protein>
    <submittedName>
        <fullName evidence="2">Uncharacterized protein</fullName>
    </submittedName>
</protein>
<gene>
    <name evidence="2" type="ORF">ACHAW5_002026</name>
</gene>
<dbReference type="EMBL" id="JALLAZ020000321">
    <property type="protein sequence ID" value="KAL3797918.1"/>
    <property type="molecule type" value="Genomic_DNA"/>
</dbReference>
<sequence>MVAPPTTVIGLGLSAILLDPKSTAVNGFLPFGREEILAAKLDLANVHPQPLSANSKPQRDRFMTRTRLFAKSSNDDFIDAIVEEKTAGLALNEEENTSARVRKRDVFKRALRNLASLSLIDYKWRSALFKKNEAERLEEEWMARLMGEDPTYARPMDADDKRRGPLGNAEKSAVQWLQSVIEEEGKRARRIADSDGELVRPKDLSPTDEAGPLSELERRAVQFLSEISVSEGERVRSGTIRPKDMKTRSPLGEAEARAVLALDMIVESEKIRMDQSRRRGGEAVRPIDVPGPLGEFERYVGDIIRAERQRVKDRDANDGNLVRPKDATIKSGLSEVERKAVEDWEKIKTEEEERLFSLQRFLSERRPMEADKDSPLGVTEAFVVGLLHGPKLVEKVFGRVRELLNSTELAGPDQSILQRNLPMKSEDEVSDTENSGPKKDDSRP</sequence>
<organism evidence="2 3">
    <name type="scientific">Stephanodiscus triporus</name>
    <dbReference type="NCBI Taxonomy" id="2934178"/>
    <lineage>
        <taxon>Eukaryota</taxon>
        <taxon>Sar</taxon>
        <taxon>Stramenopiles</taxon>
        <taxon>Ochrophyta</taxon>
        <taxon>Bacillariophyta</taxon>
        <taxon>Coscinodiscophyceae</taxon>
        <taxon>Thalassiosirophycidae</taxon>
        <taxon>Stephanodiscales</taxon>
        <taxon>Stephanodiscaceae</taxon>
        <taxon>Stephanodiscus</taxon>
    </lineage>
</organism>
<accession>A0ABD3QC30</accession>
<proteinExistence type="predicted"/>
<comment type="caution">
    <text evidence="2">The sequence shown here is derived from an EMBL/GenBank/DDBJ whole genome shotgun (WGS) entry which is preliminary data.</text>
</comment>